<keyword evidence="1" id="KW-1133">Transmembrane helix</keyword>
<organism evidence="2">
    <name type="scientific">Triticum aestivum</name>
    <name type="common">Wheat</name>
    <dbReference type="NCBI Taxonomy" id="4565"/>
    <lineage>
        <taxon>Eukaryota</taxon>
        <taxon>Viridiplantae</taxon>
        <taxon>Streptophyta</taxon>
        <taxon>Embryophyta</taxon>
        <taxon>Tracheophyta</taxon>
        <taxon>Spermatophyta</taxon>
        <taxon>Magnoliopsida</taxon>
        <taxon>Liliopsida</taxon>
        <taxon>Poales</taxon>
        <taxon>Poaceae</taxon>
        <taxon>BOP clade</taxon>
        <taxon>Pooideae</taxon>
        <taxon>Triticodae</taxon>
        <taxon>Triticeae</taxon>
        <taxon>Triticinae</taxon>
        <taxon>Triticum</taxon>
    </lineage>
</organism>
<dbReference type="Gramene" id="TraesCS3B02G232200.1">
    <property type="protein sequence ID" value="TraesCS3B02G232200.1"/>
    <property type="gene ID" value="TraesCS3B02G232200"/>
</dbReference>
<reference evidence="2" key="1">
    <citation type="submission" date="2018-08" db="EMBL/GenBank/DDBJ databases">
        <authorList>
            <person name="Rossello M."/>
        </authorList>
    </citation>
    <scope>NUCLEOTIDE SEQUENCE [LARGE SCALE GENOMIC DNA]</scope>
    <source>
        <strain evidence="2">cv. Chinese Spring</strain>
    </source>
</reference>
<keyword evidence="3" id="KW-1185">Reference proteome</keyword>
<keyword evidence="1" id="KW-0812">Transmembrane</keyword>
<feature type="transmembrane region" description="Helical" evidence="1">
    <location>
        <begin position="83"/>
        <end position="104"/>
    </location>
</feature>
<reference evidence="2" key="2">
    <citation type="submission" date="2018-10" db="UniProtKB">
        <authorList>
            <consortium name="EnsemblPlants"/>
        </authorList>
    </citation>
    <scope>IDENTIFICATION</scope>
</reference>
<evidence type="ECO:0000313" key="2">
    <source>
        <dbReference type="EnsemblPlants" id="TraesCS3B02G232200.1"/>
    </source>
</evidence>
<dbReference type="PaxDb" id="4565-Traes_3B_BD1CA120A.3"/>
<evidence type="ECO:0000313" key="3">
    <source>
        <dbReference type="Proteomes" id="UP000019116"/>
    </source>
</evidence>
<sequence>MGIELTFVLAAEEEARGQRCWSVAAEEGGEACFPWTQLLGCPICSLPPRLRRIERMDQVPLYSAGQGARIQRALCIQHMQHSYVQFLICLVCLATLVSSQCAAVGTKSRQSMQNGDMLLRI</sequence>
<dbReference type="Proteomes" id="UP000019116">
    <property type="component" value="Chromosome 3B"/>
</dbReference>
<evidence type="ECO:0000256" key="1">
    <source>
        <dbReference type="SAM" id="Phobius"/>
    </source>
</evidence>
<dbReference type="Gramene" id="TraesNOR3B03G01661300.2">
    <property type="protein sequence ID" value="TraesNOR3B03G01661300.2"/>
    <property type="gene ID" value="TraesNOR3B03G01661300"/>
</dbReference>
<accession>A0A3B6FQI3</accession>
<dbReference type="EnsemblPlants" id="TraesCS3B02G232200.1">
    <property type="protein sequence ID" value="TraesCS3B02G232200.1"/>
    <property type="gene ID" value="TraesCS3B02G232200"/>
</dbReference>
<proteinExistence type="predicted"/>
<dbReference type="AlphaFoldDB" id="A0A3B6FQI3"/>
<dbReference type="Gramene" id="TraesNOR3B03G01661300.1">
    <property type="protein sequence ID" value="TraesNOR3B03G01661300.1"/>
    <property type="gene ID" value="TraesNOR3B03G01661300"/>
</dbReference>
<name>A0A3B6FQI3_WHEAT</name>
<protein>
    <submittedName>
        <fullName evidence="2">Uncharacterized protein</fullName>
    </submittedName>
</protein>
<dbReference type="Gramene" id="TraesCS3B03G0600400.1">
    <property type="protein sequence ID" value="TraesCS3B03G0600400.1.CDS"/>
    <property type="gene ID" value="TraesCS3B03G0600400"/>
</dbReference>
<keyword evidence="1" id="KW-0472">Membrane</keyword>